<keyword evidence="2" id="KW-1003">Cell membrane</keyword>
<dbReference type="GO" id="GO:0022857">
    <property type="term" value="F:transmembrane transporter activity"/>
    <property type="evidence" value="ECO:0007669"/>
    <property type="project" value="InterPro"/>
</dbReference>
<dbReference type="RefSeq" id="WP_003501861.1">
    <property type="nucleotide sequence ID" value="NZ_BAABZD010000002.1"/>
</dbReference>
<dbReference type="Pfam" id="PF06738">
    <property type="entry name" value="ThrE"/>
    <property type="match status" value="1"/>
</dbReference>
<evidence type="ECO:0000256" key="1">
    <source>
        <dbReference type="ARBA" id="ARBA00004651"/>
    </source>
</evidence>
<feature type="transmembrane region" description="Helical" evidence="7">
    <location>
        <begin position="225"/>
        <end position="252"/>
    </location>
</feature>
<feature type="transmembrane region" description="Helical" evidence="7">
    <location>
        <begin position="169"/>
        <end position="188"/>
    </location>
</feature>
<comment type="similarity">
    <text evidence="6">Belongs to the ThrE exporter (TC 2.A.79) family.</text>
</comment>
<gene>
    <name evidence="9" type="ORF">K5I21_14410</name>
</gene>
<dbReference type="InterPro" id="IPR010619">
    <property type="entry name" value="ThrE-like_N"/>
</dbReference>
<sequence>MDYQVLIEMAVLAGEIMLVSGAEVYRIEDTVSRILKQSGLEGIEVFALATGIFATLSDPSISAITVVKRVNKRSTNLNRVYRVNNISRRFCAGEMTVEEAQEELKEIRTNIEYGFLHKCIGYIMTSTFFAVLFGGNWLDCVAAGVVGLVLALAVTGASRLRFNDFCQNAAGSFALAVTALLIQRLVFFSMNIDAVIISAIMPMVPGVTFTAAIRDTLNGDYSSGVARIAEAIVVALGVASGVGAAMVVFGMMGGGL</sequence>
<dbReference type="Proteomes" id="UP001203136">
    <property type="component" value="Unassembled WGS sequence"/>
</dbReference>
<dbReference type="AlphaFoldDB" id="A0AAW5F3E3"/>
<evidence type="ECO:0000259" key="8">
    <source>
        <dbReference type="Pfam" id="PF06738"/>
    </source>
</evidence>
<evidence type="ECO:0000256" key="7">
    <source>
        <dbReference type="SAM" id="Phobius"/>
    </source>
</evidence>
<dbReference type="InterPro" id="IPR050539">
    <property type="entry name" value="ThrE_Dicarb/AminoAcid_Exp"/>
</dbReference>
<dbReference type="PANTHER" id="PTHR34390:SF2">
    <property type="entry name" value="SUCCINATE TRANSPORTER SUBUNIT YJJP-RELATED"/>
    <property type="match status" value="1"/>
</dbReference>
<keyword evidence="4 7" id="KW-1133">Transmembrane helix</keyword>
<feature type="transmembrane region" description="Helical" evidence="7">
    <location>
        <begin position="194"/>
        <end position="213"/>
    </location>
</feature>
<dbReference type="EMBL" id="JAINVB010000001">
    <property type="protein sequence ID" value="MCK0087049.1"/>
    <property type="molecule type" value="Genomic_DNA"/>
</dbReference>
<accession>A0AAW5F3E3</accession>
<feature type="domain" description="Threonine/serine exporter-like N-terminal" evidence="8">
    <location>
        <begin position="9"/>
        <end position="248"/>
    </location>
</feature>
<organism evidence="9 10">
    <name type="scientific">Clostridium symbiosum</name>
    <name type="common">Bacteroides symbiosus</name>
    <dbReference type="NCBI Taxonomy" id="1512"/>
    <lineage>
        <taxon>Bacteria</taxon>
        <taxon>Bacillati</taxon>
        <taxon>Bacillota</taxon>
        <taxon>Clostridia</taxon>
        <taxon>Lachnospirales</taxon>
        <taxon>Lachnospiraceae</taxon>
        <taxon>Otoolea</taxon>
    </lineage>
</organism>
<evidence type="ECO:0000256" key="3">
    <source>
        <dbReference type="ARBA" id="ARBA00022692"/>
    </source>
</evidence>
<reference evidence="9" key="1">
    <citation type="journal article" date="2022" name="Cell Host Microbe">
        <title>Colonization of the live biotherapeutic product VE303 and modulation of the microbiota and metabolites in healthy volunteers.</title>
        <authorList>
            <person name="Dsouza M."/>
            <person name="Menon R."/>
            <person name="Crossette E."/>
            <person name="Bhattarai S.K."/>
            <person name="Schneider J."/>
            <person name="Kim Y.G."/>
            <person name="Reddy S."/>
            <person name="Caballero S."/>
            <person name="Felix C."/>
            <person name="Cornacchione L."/>
            <person name="Hendrickson J."/>
            <person name="Watson A.R."/>
            <person name="Minot S.S."/>
            <person name="Greenfield N."/>
            <person name="Schopf L."/>
            <person name="Szabady R."/>
            <person name="Patarroyo J."/>
            <person name="Smith W."/>
            <person name="Harrison P."/>
            <person name="Kuijper E.J."/>
            <person name="Kelly C.P."/>
            <person name="Olle B."/>
            <person name="Bobilev D."/>
            <person name="Silber J.L."/>
            <person name="Bucci V."/>
            <person name="Roberts B."/>
            <person name="Faith J."/>
            <person name="Norman J.M."/>
        </authorList>
    </citation>
    <scope>NUCLEOTIDE SEQUENCE</scope>
    <source>
        <strain evidence="9">VE303-04</strain>
    </source>
</reference>
<evidence type="ECO:0000313" key="10">
    <source>
        <dbReference type="Proteomes" id="UP001203136"/>
    </source>
</evidence>
<keyword evidence="5 7" id="KW-0472">Membrane</keyword>
<comment type="caution">
    <text evidence="9">The sequence shown here is derived from an EMBL/GenBank/DDBJ whole genome shotgun (WGS) entry which is preliminary data.</text>
</comment>
<evidence type="ECO:0000313" key="9">
    <source>
        <dbReference type="EMBL" id="MCK0087049.1"/>
    </source>
</evidence>
<evidence type="ECO:0000256" key="4">
    <source>
        <dbReference type="ARBA" id="ARBA00022989"/>
    </source>
</evidence>
<comment type="subcellular location">
    <subcellularLocation>
        <location evidence="1">Cell membrane</location>
        <topology evidence="1">Multi-pass membrane protein</topology>
    </subcellularLocation>
</comment>
<dbReference type="PANTHER" id="PTHR34390">
    <property type="entry name" value="UPF0442 PROTEIN YJJB-RELATED"/>
    <property type="match status" value="1"/>
</dbReference>
<proteinExistence type="inferred from homology"/>
<evidence type="ECO:0000256" key="6">
    <source>
        <dbReference type="ARBA" id="ARBA00034125"/>
    </source>
</evidence>
<dbReference type="GO" id="GO:0015744">
    <property type="term" value="P:succinate transport"/>
    <property type="evidence" value="ECO:0007669"/>
    <property type="project" value="TreeGrafter"/>
</dbReference>
<evidence type="ECO:0000256" key="2">
    <source>
        <dbReference type="ARBA" id="ARBA00022475"/>
    </source>
</evidence>
<protein>
    <submittedName>
        <fullName evidence="9">Threonine/serine exporter family protein</fullName>
    </submittedName>
</protein>
<keyword evidence="3 7" id="KW-0812">Transmembrane</keyword>
<dbReference type="GO" id="GO:0005886">
    <property type="term" value="C:plasma membrane"/>
    <property type="evidence" value="ECO:0007669"/>
    <property type="project" value="UniProtKB-SubCell"/>
</dbReference>
<evidence type="ECO:0000256" key="5">
    <source>
        <dbReference type="ARBA" id="ARBA00023136"/>
    </source>
</evidence>
<name>A0AAW5F3E3_CLOSY</name>